<dbReference type="Proteomes" id="UP000293874">
    <property type="component" value="Unassembled WGS sequence"/>
</dbReference>
<keyword evidence="2" id="KW-1185">Reference proteome</keyword>
<dbReference type="EMBL" id="SGXA01000001">
    <property type="protein sequence ID" value="RZS74451.1"/>
    <property type="molecule type" value="Genomic_DNA"/>
</dbReference>
<sequence length="259" mass="28778">MPAMEKTTINLPVKALLTASLLCLILIPNTKALAQYFPYEPAYNLAMFSVTKNVVERNIKKVYGIPDKSKPSAGNETTAKAASAKLNFTSSKEVHEKVLETLGRIAAKGDETKVKHHAEVLGKSSLLKDFDSLLRQYGFNSSNMADVFAAYTILSWQAITGTDAAKYKTGIEAFRQNMHSIMDNNEQLQKATNAEKQQLSETLSYLAMIFSFASQEQLKTKNEKALAVTREYIRRGVIRVSGIDLSQYELTNSGLRPKK</sequence>
<accession>A0A4Q7MYX3</accession>
<reference evidence="1 2" key="1">
    <citation type="submission" date="2019-02" db="EMBL/GenBank/DDBJ databases">
        <title>Genomic Encyclopedia of Type Strains, Phase IV (KMG-IV): sequencing the most valuable type-strain genomes for metagenomic binning, comparative biology and taxonomic classification.</title>
        <authorList>
            <person name="Goeker M."/>
        </authorList>
    </citation>
    <scope>NUCLEOTIDE SEQUENCE [LARGE SCALE GENOMIC DNA]</scope>
    <source>
        <strain evidence="1 2">DSM 18116</strain>
    </source>
</reference>
<dbReference type="InterPro" id="IPR046505">
    <property type="entry name" value="DUF6683"/>
</dbReference>
<name>A0A4Q7MYX3_9BACT</name>
<evidence type="ECO:0000313" key="1">
    <source>
        <dbReference type="EMBL" id="RZS74451.1"/>
    </source>
</evidence>
<evidence type="ECO:0000313" key="2">
    <source>
        <dbReference type="Proteomes" id="UP000293874"/>
    </source>
</evidence>
<proteinExistence type="predicted"/>
<comment type="caution">
    <text evidence="1">The sequence shown here is derived from an EMBL/GenBank/DDBJ whole genome shotgun (WGS) entry which is preliminary data.</text>
</comment>
<gene>
    <name evidence="1" type="ORF">EV199_0299</name>
</gene>
<dbReference type="AlphaFoldDB" id="A0A4Q7MYX3"/>
<protein>
    <submittedName>
        <fullName evidence="1">Uncharacterized protein</fullName>
    </submittedName>
</protein>
<organism evidence="1 2">
    <name type="scientific">Pseudobacter ginsenosidimutans</name>
    <dbReference type="NCBI Taxonomy" id="661488"/>
    <lineage>
        <taxon>Bacteria</taxon>
        <taxon>Pseudomonadati</taxon>
        <taxon>Bacteroidota</taxon>
        <taxon>Chitinophagia</taxon>
        <taxon>Chitinophagales</taxon>
        <taxon>Chitinophagaceae</taxon>
        <taxon>Pseudobacter</taxon>
    </lineage>
</organism>
<dbReference type="Pfam" id="PF20388">
    <property type="entry name" value="DUF6683"/>
    <property type="match status" value="1"/>
</dbReference>